<dbReference type="PROSITE" id="PS50041">
    <property type="entry name" value="C_TYPE_LECTIN_2"/>
    <property type="match status" value="1"/>
</dbReference>
<dbReference type="EMBL" id="CADEPI010000017">
    <property type="protein sequence ID" value="CAB3364814.1"/>
    <property type="molecule type" value="Genomic_DNA"/>
</dbReference>
<dbReference type="InterPro" id="IPR051004">
    <property type="entry name" value="DC-SIGN_domain-containing"/>
</dbReference>
<feature type="chain" id="PRO_5035866729" description="C-type lectin domain-containing protein" evidence="1">
    <location>
        <begin position="23"/>
        <end position="184"/>
    </location>
</feature>
<dbReference type="OrthoDB" id="6328985at2759"/>
<dbReference type="PANTHER" id="PTHR22802">
    <property type="entry name" value="C-TYPE LECTIN SUPERFAMILY MEMBER"/>
    <property type="match status" value="1"/>
</dbReference>
<evidence type="ECO:0000256" key="1">
    <source>
        <dbReference type="SAM" id="SignalP"/>
    </source>
</evidence>
<reference evidence="3 4" key="1">
    <citation type="submission" date="2020-04" db="EMBL/GenBank/DDBJ databases">
        <authorList>
            <person name="Alioto T."/>
            <person name="Alioto T."/>
            <person name="Gomez Garrido J."/>
        </authorList>
    </citation>
    <scope>NUCLEOTIDE SEQUENCE [LARGE SCALE GENOMIC DNA]</scope>
</reference>
<protein>
    <recommendedName>
        <fullName evidence="2">C-type lectin domain-containing protein</fullName>
    </recommendedName>
</protein>
<keyword evidence="1" id="KW-0732">Signal</keyword>
<dbReference type="Pfam" id="PF00059">
    <property type="entry name" value="Lectin_C"/>
    <property type="match status" value="1"/>
</dbReference>
<accession>A0A8S1C9V3</accession>
<name>A0A8S1C9V3_9INSE</name>
<evidence type="ECO:0000259" key="2">
    <source>
        <dbReference type="PROSITE" id="PS50041"/>
    </source>
</evidence>
<dbReference type="SUPFAM" id="SSF56436">
    <property type="entry name" value="C-type lectin-like"/>
    <property type="match status" value="1"/>
</dbReference>
<dbReference type="InterPro" id="IPR016186">
    <property type="entry name" value="C-type_lectin-like/link_sf"/>
</dbReference>
<feature type="domain" description="C-type lectin" evidence="2">
    <location>
        <begin position="61"/>
        <end position="181"/>
    </location>
</feature>
<dbReference type="InterPro" id="IPR001304">
    <property type="entry name" value="C-type_lectin-like"/>
</dbReference>
<evidence type="ECO:0000313" key="3">
    <source>
        <dbReference type="EMBL" id="CAB3364814.1"/>
    </source>
</evidence>
<dbReference type="Gene3D" id="3.10.100.10">
    <property type="entry name" value="Mannose-Binding Protein A, subunit A"/>
    <property type="match status" value="1"/>
</dbReference>
<proteinExistence type="predicted"/>
<dbReference type="AlphaFoldDB" id="A0A8S1C9V3"/>
<feature type="signal peptide" evidence="1">
    <location>
        <begin position="1"/>
        <end position="22"/>
    </location>
</feature>
<dbReference type="Proteomes" id="UP000494165">
    <property type="component" value="Unassembled WGS sequence"/>
</dbReference>
<sequence>MNAGRPVLVITLLSFVLCCAVAQIPTDVTTVGTTKQITTPVVTTPAVTSTARYSNFGTYFSNGWRYYEASTIPLSWSAAKYECRRKGMNLVSIETREEDEFIRQHLFVNYPNEHFWTSGNDVFQEGFYYWDSTGNAVGPYRNWAPTHPVASTLYNCIVYSRGADLRWAIASCSDQYRFICEQSY</sequence>
<dbReference type="PANTHER" id="PTHR22802:SF465">
    <property type="entry name" value="AT17652P-RELATED"/>
    <property type="match status" value="1"/>
</dbReference>
<dbReference type="CDD" id="cd00037">
    <property type="entry name" value="CLECT"/>
    <property type="match status" value="1"/>
</dbReference>
<keyword evidence="4" id="KW-1185">Reference proteome</keyword>
<gene>
    <name evidence="3" type="ORF">CLODIP_2_CD03526</name>
</gene>
<evidence type="ECO:0000313" key="4">
    <source>
        <dbReference type="Proteomes" id="UP000494165"/>
    </source>
</evidence>
<dbReference type="SMART" id="SM00034">
    <property type="entry name" value="CLECT"/>
    <property type="match status" value="1"/>
</dbReference>
<organism evidence="3 4">
    <name type="scientific">Cloeon dipterum</name>
    <dbReference type="NCBI Taxonomy" id="197152"/>
    <lineage>
        <taxon>Eukaryota</taxon>
        <taxon>Metazoa</taxon>
        <taxon>Ecdysozoa</taxon>
        <taxon>Arthropoda</taxon>
        <taxon>Hexapoda</taxon>
        <taxon>Insecta</taxon>
        <taxon>Pterygota</taxon>
        <taxon>Palaeoptera</taxon>
        <taxon>Ephemeroptera</taxon>
        <taxon>Pisciforma</taxon>
        <taxon>Baetidae</taxon>
        <taxon>Cloeon</taxon>
    </lineage>
</organism>
<dbReference type="InterPro" id="IPR016187">
    <property type="entry name" value="CTDL_fold"/>
</dbReference>
<comment type="caution">
    <text evidence="3">The sequence shown here is derived from an EMBL/GenBank/DDBJ whole genome shotgun (WGS) entry which is preliminary data.</text>
</comment>